<dbReference type="SUPFAM" id="SSF53335">
    <property type="entry name" value="S-adenosyl-L-methionine-dependent methyltransferases"/>
    <property type="match status" value="1"/>
</dbReference>
<dbReference type="EMBL" id="NJEU01000044">
    <property type="protein sequence ID" value="PHH82751.1"/>
    <property type="molecule type" value="Genomic_DNA"/>
</dbReference>
<reference evidence="2 3" key="1">
    <citation type="submission" date="2017-06" db="EMBL/GenBank/DDBJ databases">
        <title>Ant-infecting Ophiocordyceps genomes reveal a high diversity of potential behavioral manipulation genes and a possible major role for enterotoxins.</title>
        <authorList>
            <person name="De Bekker C."/>
            <person name="Evans H.C."/>
            <person name="Brachmann A."/>
            <person name="Hughes D.P."/>
        </authorList>
    </citation>
    <scope>NUCLEOTIDE SEQUENCE [LARGE SCALE GENOMIC DNA]</scope>
    <source>
        <strain evidence="2 3">1348a</strain>
    </source>
</reference>
<evidence type="ECO:0000313" key="3">
    <source>
        <dbReference type="Proteomes" id="UP000224854"/>
    </source>
</evidence>
<evidence type="ECO:0000256" key="1">
    <source>
        <dbReference type="ARBA" id="ARBA00038158"/>
    </source>
</evidence>
<dbReference type="InterPro" id="IPR029063">
    <property type="entry name" value="SAM-dependent_MTases_sf"/>
</dbReference>
<dbReference type="CDD" id="cd02440">
    <property type="entry name" value="AdoMet_MTases"/>
    <property type="match status" value="1"/>
</dbReference>
<proteinExistence type="inferred from homology"/>
<dbReference type="OrthoDB" id="2013972at2759"/>
<accession>A0A2C5ZTT0</accession>
<gene>
    <name evidence="2" type="ORF">CDD82_5007</name>
</gene>
<keyword evidence="3" id="KW-1185">Reference proteome</keyword>
<evidence type="ECO:0000313" key="2">
    <source>
        <dbReference type="EMBL" id="PHH82751.1"/>
    </source>
</evidence>
<name>A0A2C5ZTT0_9HYPO</name>
<dbReference type="GO" id="GO:0008168">
    <property type="term" value="F:methyltransferase activity"/>
    <property type="evidence" value="ECO:0007669"/>
    <property type="project" value="TreeGrafter"/>
</dbReference>
<dbReference type="Proteomes" id="UP000224854">
    <property type="component" value="Unassembled WGS sequence"/>
</dbReference>
<dbReference type="Pfam" id="PF13489">
    <property type="entry name" value="Methyltransf_23"/>
    <property type="match status" value="1"/>
</dbReference>
<sequence>MCSERNQHHHGPSGLQDYRFTFNCSPTQSGRGSFIQPDTHTGQLESSASLTESVQTFPEEFGRTYHAYRAGSYAFPNDVPEQERLLLQGEAMTKAFDGRLFFAPLSRSTPPRTILDVATGVGDWAIQMGDLFPESQVVATDLSPIQPQQVPPNVNFYVEDSSDPWEYSQKFDFIHTRATAGCWASFEKQIAEQAFCTLEPGGWFESQEMDSVVASDDATLDPNGPLATWFRDLTEAGEKSDRSFVIGAHLRQIYERVGFVDIQEHILKIPLSDWPKDERLKEIGRLWERNILQGLSGFSFRLFNRVFNRSAAEIEVRAPYALLDFV</sequence>
<protein>
    <recommendedName>
        <fullName evidence="4">Methyltransferase domain-containing protein</fullName>
    </recommendedName>
</protein>
<evidence type="ECO:0008006" key="4">
    <source>
        <dbReference type="Google" id="ProtNLM"/>
    </source>
</evidence>
<comment type="similarity">
    <text evidence="1">Belongs to the methyltransferase superfamily. LaeA methyltransferase family.</text>
</comment>
<comment type="caution">
    <text evidence="2">The sequence shown here is derived from an EMBL/GenBank/DDBJ whole genome shotgun (WGS) entry which is preliminary data.</text>
</comment>
<dbReference type="PANTHER" id="PTHR43591:SF14">
    <property type="entry name" value="METHYLTRANSFERASE"/>
    <property type="match status" value="1"/>
</dbReference>
<dbReference type="AlphaFoldDB" id="A0A2C5ZTT0"/>
<dbReference type="PANTHER" id="PTHR43591">
    <property type="entry name" value="METHYLTRANSFERASE"/>
    <property type="match status" value="1"/>
</dbReference>
<organism evidence="2 3">
    <name type="scientific">Ophiocordyceps australis</name>
    <dbReference type="NCBI Taxonomy" id="1399860"/>
    <lineage>
        <taxon>Eukaryota</taxon>
        <taxon>Fungi</taxon>
        <taxon>Dikarya</taxon>
        <taxon>Ascomycota</taxon>
        <taxon>Pezizomycotina</taxon>
        <taxon>Sordariomycetes</taxon>
        <taxon>Hypocreomycetidae</taxon>
        <taxon>Hypocreales</taxon>
        <taxon>Ophiocordycipitaceae</taxon>
        <taxon>Ophiocordyceps</taxon>
    </lineage>
</organism>
<dbReference type="Gene3D" id="3.40.50.150">
    <property type="entry name" value="Vaccinia Virus protein VP39"/>
    <property type="match status" value="1"/>
</dbReference>